<name>A0ACD4C7Q4_9BACI</name>
<proteinExistence type="predicted"/>
<keyword evidence="2" id="KW-1185">Reference proteome</keyword>
<sequence>MSSFGKTGGVVKHVYAMMKTQGLSVKCVSGRMDEKGFTLIEALLSFSLFCMISLSIPLMMKGFSTIKRDLVPPRYYEWNLFHESVRNELRKAKDVNVLPNQISFVMDGDTIMYEKYNQSIRRRVNNRGHEIVLQSVDGFEFNVIDQGVHMDLEFEGGEKVEGNFFSFSAIEGGGAIP</sequence>
<accession>A0ACD4C7Q4</accession>
<gene>
    <name evidence="1" type="primary">comGF</name>
    <name evidence="1" type="ORF">N5C46_23155</name>
</gene>
<protein>
    <submittedName>
        <fullName evidence="1">Competence type IV pilus minor pilin ComGF</fullName>
    </submittedName>
</protein>
<dbReference type="EMBL" id="CP104558">
    <property type="protein sequence ID" value="UXH44477.1"/>
    <property type="molecule type" value="Genomic_DNA"/>
</dbReference>
<reference evidence="1" key="1">
    <citation type="submission" date="2022-09" db="EMBL/GenBank/DDBJ databases">
        <title>Complete genome sequence of Rossellomorea vietnamensis strain RL-WG62, a newly isolated PGPR with the potential for plant salinity stress alleviation.</title>
        <authorList>
            <person name="Ren L."/>
            <person name="Wang G."/>
            <person name="Hu H."/>
        </authorList>
    </citation>
    <scope>NUCLEOTIDE SEQUENCE</scope>
    <source>
        <strain evidence="1">RL-WG62</strain>
    </source>
</reference>
<dbReference type="Proteomes" id="UP001064027">
    <property type="component" value="Chromosome"/>
</dbReference>
<organism evidence="1 2">
    <name type="scientific">Rossellomorea vietnamensis</name>
    <dbReference type="NCBI Taxonomy" id="218284"/>
    <lineage>
        <taxon>Bacteria</taxon>
        <taxon>Bacillati</taxon>
        <taxon>Bacillota</taxon>
        <taxon>Bacilli</taxon>
        <taxon>Bacillales</taxon>
        <taxon>Bacillaceae</taxon>
        <taxon>Rossellomorea</taxon>
    </lineage>
</organism>
<evidence type="ECO:0000313" key="1">
    <source>
        <dbReference type="EMBL" id="UXH44477.1"/>
    </source>
</evidence>
<evidence type="ECO:0000313" key="2">
    <source>
        <dbReference type="Proteomes" id="UP001064027"/>
    </source>
</evidence>